<dbReference type="Proteomes" id="UP000241769">
    <property type="component" value="Unassembled WGS sequence"/>
</dbReference>
<comment type="caution">
    <text evidence="2">The sequence shown here is derived from an EMBL/GenBank/DDBJ whole genome shotgun (WGS) entry which is preliminary data.</text>
</comment>
<keyword evidence="3" id="KW-1185">Reference proteome</keyword>
<dbReference type="InParanoid" id="A0A2P6MUR2"/>
<dbReference type="EMBL" id="MDYQ01000383">
    <property type="protein sequence ID" value="PRP75458.1"/>
    <property type="molecule type" value="Genomic_DNA"/>
</dbReference>
<reference evidence="2 3" key="1">
    <citation type="journal article" date="2018" name="Genome Biol. Evol.">
        <title>Multiple Roots of Fruiting Body Formation in Amoebozoa.</title>
        <authorList>
            <person name="Hillmann F."/>
            <person name="Forbes G."/>
            <person name="Novohradska S."/>
            <person name="Ferling I."/>
            <person name="Riege K."/>
            <person name="Groth M."/>
            <person name="Westermann M."/>
            <person name="Marz M."/>
            <person name="Spaller T."/>
            <person name="Winckler T."/>
            <person name="Schaap P."/>
            <person name="Glockner G."/>
        </authorList>
    </citation>
    <scope>NUCLEOTIDE SEQUENCE [LARGE SCALE GENOMIC DNA]</scope>
    <source>
        <strain evidence="2 3">Jena</strain>
    </source>
</reference>
<sequence length="146" mass="15941">MVSVLYMDVILLEIVVRPPSPGPKLVGNPARDGALNQSSEQFTYISNNSRLIVSIERGNNLRLDVSIERGNNLRLVVSIEGGNNLRLVISIERGNNSSSSNNSSAQAYHGSTPHGSDSDPLASINPPDVSLKYYLRFLGVIEQYDE</sequence>
<name>A0A2P6MUR2_9EUKA</name>
<accession>A0A2P6MUR2</accession>
<evidence type="ECO:0000256" key="1">
    <source>
        <dbReference type="SAM" id="MobiDB-lite"/>
    </source>
</evidence>
<feature type="region of interest" description="Disordered" evidence="1">
    <location>
        <begin position="95"/>
        <end position="123"/>
    </location>
</feature>
<feature type="compositionally biased region" description="Low complexity" evidence="1">
    <location>
        <begin position="95"/>
        <end position="104"/>
    </location>
</feature>
<protein>
    <submittedName>
        <fullName evidence="2">Uncharacterized protein</fullName>
    </submittedName>
</protein>
<evidence type="ECO:0000313" key="3">
    <source>
        <dbReference type="Proteomes" id="UP000241769"/>
    </source>
</evidence>
<evidence type="ECO:0000313" key="2">
    <source>
        <dbReference type="EMBL" id="PRP75458.1"/>
    </source>
</evidence>
<proteinExistence type="predicted"/>
<dbReference type="AlphaFoldDB" id="A0A2P6MUR2"/>
<gene>
    <name evidence="2" type="ORF">PROFUN_15743</name>
</gene>
<organism evidence="2 3">
    <name type="scientific">Planoprotostelium fungivorum</name>
    <dbReference type="NCBI Taxonomy" id="1890364"/>
    <lineage>
        <taxon>Eukaryota</taxon>
        <taxon>Amoebozoa</taxon>
        <taxon>Evosea</taxon>
        <taxon>Variosea</taxon>
        <taxon>Cavosteliida</taxon>
        <taxon>Cavosteliaceae</taxon>
        <taxon>Planoprotostelium</taxon>
    </lineage>
</organism>